<evidence type="ECO:0000256" key="1">
    <source>
        <dbReference type="SAM" id="MobiDB-lite"/>
    </source>
</evidence>
<reference evidence="2 3" key="1">
    <citation type="journal article" date="2018" name="Nat. Ecol. Evol.">
        <title>Pezizomycetes genomes reveal the molecular basis of ectomycorrhizal truffle lifestyle.</title>
        <authorList>
            <person name="Murat C."/>
            <person name="Payen T."/>
            <person name="Noel B."/>
            <person name="Kuo A."/>
            <person name="Morin E."/>
            <person name="Chen J."/>
            <person name="Kohler A."/>
            <person name="Krizsan K."/>
            <person name="Balestrini R."/>
            <person name="Da Silva C."/>
            <person name="Montanini B."/>
            <person name="Hainaut M."/>
            <person name="Levati E."/>
            <person name="Barry K.W."/>
            <person name="Belfiori B."/>
            <person name="Cichocki N."/>
            <person name="Clum A."/>
            <person name="Dockter R.B."/>
            <person name="Fauchery L."/>
            <person name="Guy J."/>
            <person name="Iotti M."/>
            <person name="Le Tacon F."/>
            <person name="Lindquist E.A."/>
            <person name="Lipzen A."/>
            <person name="Malagnac F."/>
            <person name="Mello A."/>
            <person name="Molinier V."/>
            <person name="Miyauchi S."/>
            <person name="Poulain J."/>
            <person name="Riccioni C."/>
            <person name="Rubini A."/>
            <person name="Sitrit Y."/>
            <person name="Splivallo R."/>
            <person name="Traeger S."/>
            <person name="Wang M."/>
            <person name="Zifcakova L."/>
            <person name="Wipf D."/>
            <person name="Zambonelli A."/>
            <person name="Paolocci F."/>
            <person name="Nowrousian M."/>
            <person name="Ottonello S."/>
            <person name="Baldrian P."/>
            <person name="Spatafora J.W."/>
            <person name="Henrissat B."/>
            <person name="Nagy L.G."/>
            <person name="Aury J.M."/>
            <person name="Wincker P."/>
            <person name="Grigoriev I.V."/>
            <person name="Bonfante P."/>
            <person name="Martin F.M."/>
        </authorList>
    </citation>
    <scope>NUCLEOTIDE SEQUENCE [LARGE SCALE GENOMIC DNA]</scope>
    <source>
        <strain evidence="2 3">120613-1</strain>
    </source>
</reference>
<dbReference type="EMBL" id="ML120365">
    <property type="protein sequence ID" value="RPB02954.1"/>
    <property type="molecule type" value="Genomic_DNA"/>
</dbReference>
<feature type="compositionally biased region" description="Low complexity" evidence="1">
    <location>
        <begin position="415"/>
        <end position="426"/>
    </location>
</feature>
<sequence length="689" mass="73594">MSEKHPGGEDNPDISGASLTEISVKNGDTPSHTLFPCYRLSSNPILPSHGLHSDENTGFVSTKGCSHRYAMAGAAKLSASGAGSSALVPLVEVKKENAKTSPSSEYDKDRFLLSDSSGMVGKTETNNGSQKLSLIDRMSSEEVDWIGYQFSVLIPTQKTKRDPGITKTGSESINHDSKLAGQAPQFEFENRFDGLNDVCDVAQLEPTKSPICTKPLVLGSDMKEYGFSSFKTDCHKLSLMDSCIVEEDLLIDEVEPQTIPSASQSRSTYDFVAQVPVPPTREEAERLEKNKSVFAWIDDVIFPAGHTPDNITPASPASNNVFDLGDTGLLVVGNSQSRSPSASVHPPSARNHSGISILDLDCDDSSPPVIHTTTRMSLNSSSSSGHLLLMDFGDASDPTPGGGPGPFVPRPGESPPSLNLSLPGSLTAATAPHLRDGTGYPSPRKGVERMRTVVKVVISAPKGVQAERKEARSPISGPIFSARTASRSEVGNAAWARWVQENEERASVSSPASSPPRRNPRSENTRSDISKVAKNGRGVVNPKNSKQVTGPYHKAGHTGARHRNDTAGSSSGNSSRAIYTGADLAAQTVVPVTWSGSGLPFEGLASRHGIDAPLGAMGYHNPKTVSYKRTSVLNRQQKIREQLGGTRDVAPPRSKVSPSSLIKEDLWESQEADFLRASKPAGPSEFTMY</sequence>
<keyword evidence="3" id="KW-1185">Reference proteome</keyword>
<organism evidence="2 3">
    <name type="scientific">Choiromyces venosus 120613-1</name>
    <dbReference type="NCBI Taxonomy" id="1336337"/>
    <lineage>
        <taxon>Eukaryota</taxon>
        <taxon>Fungi</taxon>
        <taxon>Dikarya</taxon>
        <taxon>Ascomycota</taxon>
        <taxon>Pezizomycotina</taxon>
        <taxon>Pezizomycetes</taxon>
        <taxon>Pezizales</taxon>
        <taxon>Tuberaceae</taxon>
        <taxon>Choiromyces</taxon>
    </lineage>
</organism>
<feature type="region of interest" description="Disordered" evidence="1">
    <location>
        <begin position="388"/>
        <end position="447"/>
    </location>
</feature>
<proteinExistence type="predicted"/>
<feature type="compositionally biased region" description="Pro residues" evidence="1">
    <location>
        <begin position="401"/>
        <end position="414"/>
    </location>
</feature>
<feature type="compositionally biased region" description="Basic and acidic residues" evidence="1">
    <location>
        <begin position="520"/>
        <end position="531"/>
    </location>
</feature>
<gene>
    <name evidence="2" type="ORF">L873DRAFT_1787399</name>
</gene>
<accession>A0A3N4JX69</accession>
<feature type="region of interest" description="Disordered" evidence="1">
    <location>
        <begin position="642"/>
        <end position="662"/>
    </location>
</feature>
<evidence type="ECO:0000313" key="2">
    <source>
        <dbReference type="EMBL" id="RPB02954.1"/>
    </source>
</evidence>
<dbReference type="OrthoDB" id="5419923at2759"/>
<protein>
    <submittedName>
        <fullName evidence="2">Uncharacterized protein</fullName>
    </submittedName>
</protein>
<dbReference type="AlphaFoldDB" id="A0A3N4JX69"/>
<dbReference type="Proteomes" id="UP000276215">
    <property type="component" value="Unassembled WGS sequence"/>
</dbReference>
<name>A0A3N4JX69_9PEZI</name>
<feature type="region of interest" description="Disordered" evidence="1">
    <location>
        <begin position="504"/>
        <end position="574"/>
    </location>
</feature>
<evidence type="ECO:0000313" key="3">
    <source>
        <dbReference type="Proteomes" id="UP000276215"/>
    </source>
</evidence>
<feature type="compositionally biased region" description="Low complexity" evidence="1">
    <location>
        <begin position="507"/>
        <end position="516"/>
    </location>
</feature>